<evidence type="ECO:0000256" key="1">
    <source>
        <dbReference type="ARBA" id="ARBA00012417"/>
    </source>
</evidence>
<evidence type="ECO:0000256" key="3">
    <source>
        <dbReference type="ARBA" id="ARBA00022679"/>
    </source>
</evidence>
<accession>A0A381RBQ2</accession>
<dbReference type="SUPFAM" id="SSF48019">
    <property type="entry name" value="post-AAA+ oligomerization domain-like"/>
    <property type="match status" value="1"/>
</dbReference>
<comment type="catalytic activity">
    <reaction evidence="8">
        <text>DNA(n) + a 2'-deoxyribonucleoside 5'-triphosphate = DNA(n+1) + diphosphate</text>
        <dbReference type="Rhea" id="RHEA:22508"/>
        <dbReference type="Rhea" id="RHEA-COMP:17339"/>
        <dbReference type="Rhea" id="RHEA-COMP:17340"/>
        <dbReference type="ChEBI" id="CHEBI:33019"/>
        <dbReference type="ChEBI" id="CHEBI:61560"/>
        <dbReference type="ChEBI" id="CHEBI:173112"/>
        <dbReference type="EC" id="2.7.7.7"/>
    </reaction>
</comment>
<dbReference type="EC" id="2.7.7.7" evidence="1"/>
<dbReference type="GO" id="GO:0006261">
    <property type="term" value="P:DNA-templated DNA replication"/>
    <property type="evidence" value="ECO:0007669"/>
    <property type="project" value="TreeGrafter"/>
</dbReference>
<dbReference type="InterPro" id="IPR010372">
    <property type="entry name" value="DNA_pol3_delta_N"/>
</dbReference>
<keyword evidence="5" id="KW-0235">DNA replication</keyword>
<evidence type="ECO:0000256" key="6">
    <source>
        <dbReference type="ARBA" id="ARBA00022932"/>
    </source>
</evidence>
<evidence type="ECO:0000259" key="9">
    <source>
        <dbReference type="Pfam" id="PF06144"/>
    </source>
</evidence>
<evidence type="ECO:0000313" key="10">
    <source>
        <dbReference type="EMBL" id="SUZ89206.1"/>
    </source>
</evidence>
<dbReference type="PANTHER" id="PTHR34388:SF1">
    <property type="entry name" value="DNA POLYMERASE III SUBUNIT DELTA"/>
    <property type="match status" value="1"/>
</dbReference>
<name>A0A381RBQ2_9ZZZZ</name>
<feature type="domain" description="DNA polymerase III delta N-terminal" evidence="9">
    <location>
        <begin position="19"/>
        <end position="122"/>
    </location>
</feature>
<dbReference type="SUPFAM" id="SSF52540">
    <property type="entry name" value="P-loop containing nucleoside triphosphate hydrolases"/>
    <property type="match status" value="1"/>
</dbReference>
<dbReference type="PANTHER" id="PTHR34388">
    <property type="entry name" value="DNA POLYMERASE III SUBUNIT DELTA"/>
    <property type="match status" value="1"/>
</dbReference>
<dbReference type="Pfam" id="PF06144">
    <property type="entry name" value="DNA_pol3_delta"/>
    <property type="match status" value="1"/>
</dbReference>
<dbReference type="GO" id="GO:0009360">
    <property type="term" value="C:DNA polymerase III complex"/>
    <property type="evidence" value="ECO:0007669"/>
    <property type="project" value="InterPro"/>
</dbReference>
<dbReference type="InterPro" id="IPR005790">
    <property type="entry name" value="DNA_polIII_delta"/>
</dbReference>
<evidence type="ECO:0000256" key="4">
    <source>
        <dbReference type="ARBA" id="ARBA00022695"/>
    </source>
</evidence>
<dbReference type="Gene3D" id="3.40.50.300">
    <property type="entry name" value="P-loop containing nucleotide triphosphate hydrolases"/>
    <property type="match status" value="1"/>
</dbReference>
<keyword evidence="3" id="KW-0808">Transferase</keyword>
<evidence type="ECO:0000256" key="8">
    <source>
        <dbReference type="ARBA" id="ARBA00049244"/>
    </source>
</evidence>
<sequence>VTIPQLPPALAKVRGGVFYLHGEDAFRKEQVVTALIDAHLDPATQDFNLDQLRGTETEVETVASIMATPPMMAEWRVVVVREVEGFASGKKARETMLEVVRNPPPGLALILSCTVPRGSRAKFYRDLSSLSHSVEFKTFTSADLPGWLINRAREAYSVEIEVEAAQALSSAIGTNLGVLDRELEKLTDFLGDRSLITIGDVEAVGTKLPSQDRWRWFDLVGERRFQEALTGLDVLIGQGESGVGLVIGLANHLLRLGVASTKGFRSLEAALPPHQKWLAKRVMAQSKKWPLGEIDAAIEGLLRADRLLKASPQSDQHFVEEWLLGLMSRAVAA</sequence>
<dbReference type="EMBL" id="UINC01001809">
    <property type="protein sequence ID" value="SUZ89206.1"/>
    <property type="molecule type" value="Genomic_DNA"/>
</dbReference>
<evidence type="ECO:0000256" key="5">
    <source>
        <dbReference type="ARBA" id="ARBA00022705"/>
    </source>
</evidence>
<evidence type="ECO:0000256" key="2">
    <source>
        <dbReference type="ARBA" id="ARBA00017703"/>
    </source>
</evidence>
<dbReference type="Gene3D" id="1.20.272.10">
    <property type="match status" value="1"/>
</dbReference>
<feature type="non-terminal residue" evidence="10">
    <location>
        <position position="1"/>
    </location>
</feature>
<protein>
    <recommendedName>
        <fullName evidence="2">DNA polymerase III subunit delta</fullName>
        <ecNumber evidence="1">2.7.7.7</ecNumber>
    </recommendedName>
</protein>
<evidence type="ECO:0000256" key="7">
    <source>
        <dbReference type="ARBA" id="ARBA00034754"/>
    </source>
</evidence>
<dbReference type="GO" id="GO:0003677">
    <property type="term" value="F:DNA binding"/>
    <property type="evidence" value="ECO:0007669"/>
    <property type="project" value="InterPro"/>
</dbReference>
<dbReference type="GO" id="GO:0003887">
    <property type="term" value="F:DNA-directed DNA polymerase activity"/>
    <property type="evidence" value="ECO:0007669"/>
    <property type="project" value="UniProtKB-KW"/>
</dbReference>
<proteinExistence type="inferred from homology"/>
<dbReference type="AlphaFoldDB" id="A0A381RBQ2"/>
<dbReference type="NCBIfam" id="TIGR01128">
    <property type="entry name" value="holA"/>
    <property type="match status" value="1"/>
</dbReference>
<dbReference type="InterPro" id="IPR008921">
    <property type="entry name" value="DNA_pol3_clamp-load_cplx_C"/>
</dbReference>
<keyword evidence="6" id="KW-0239">DNA-directed DNA polymerase</keyword>
<gene>
    <name evidence="10" type="ORF">METZ01_LOCUS42060</name>
</gene>
<dbReference type="InterPro" id="IPR027417">
    <property type="entry name" value="P-loop_NTPase"/>
</dbReference>
<reference evidence="10" key="1">
    <citation type="submission" date="2018-05" db="EMBL/GenBank/DDBJ databases">
        <authorList>
            <person name="Lanie J.A."/>
            <person name="Ng W.-L."/>
            <person name="Kazmierczak K.M."/>
            <person name="Andrzejewski T.M."/>
            <person name="Davidsen T.M."/>
            <person name="Wayne K.J."/>
            <person name="Tettelin H."/>
            <person name="Glass J.I."/>
            <person name="Rusch D."/>
            <person name="Podicherti R."/>
            <person name="Tsui H.-C.T."/>
            <person name="Winkler M.E."/>
        </authorList>
    </citation>
    <scope>NUCLEOTIDE SEQUENCE</scope>
</reference>
<keyword evidence="4" id="KW-0548">Nucleotidyltransferase</keyword>
<comment type="similarity">
    <text evidence="7">Belongs to the DNA polymerase HolA subunit family.</text>
</comment>
<organism evidence="10">
    <name type="scientific">marine metagenome</name>
    <dbReference type="NCBI Taxonomy" id="408172"/>
    <lineage>
        <taxon>unclassified sequences</taxon>
        <taxon>metagenomes</taxon>
        <taxon>ecological metagenomes</taxon>
    </lineage>
</organism>
<dbReference type="Gene3D" id="1.10.8.60">
    <property type="match status" value="1"/>
</dbReference>